<dbReference type="EMBL" id="LUCH01000393">
    <property type="protein sequence ID" value="KAF5405266.1"/>
    <property type="molecule type" value="Genomic_DNA"/>
</dbReference>
<organism evidence="1 2">
    <name type="scientific">Paragonimus heterotremus</name>
    <dbReference type="NCBI Taxonomy" id="100268"/>
    <lineage>
        <taxon>Eukaryota</taxon>
        <taxon>Metazoa</taxon>
        <taxon>Spiralia</taxon>
        <taxon>Lophotrochozoa</taxon>
        <taxon>Platyhelminthes</taxon>
        <taxon>Trematoda</taxon>
        <taxon>Digenea</taxon>
        <taxon>Plagiorchiida</taxon>
        <taxon>Troglotremata</taxon>
        <taxon>Troglotrematidae</taxon>
        <taxon>Paragonimus</taxon>
    </lineage>
</organism>
<protein>
    <submittedName>
        <fullName evidence="1">Uncharacterized protein</fullName>
    </submittedName>
</protein>
<evidence type="ECO:0000313" key="1">
    <source>
        <dbReference type="EMBL" id="KAF5405266.1"/>
    </source>
</evidence>
<dbReference type="Proteomes" id="UP000748531">
    <property type="component" value="Unassembled WGS sequence"/>
</dbReference>
<evidence type="ECO:0000313" key="2">
    <source>
        <dbReference type="Proteomes" id="UP000748531"/>
    </source>
</evidence>
<name>A0A8J4T438_9TREM</name>
<sequence length="1435" mass="165257">MKFRRTPACDSDSKVHNGQSWYTRSHQPAIRWILLAVFVHSAGAVCNRMPFHGYDSKYPAFPNNDAQYRQIRNDWSNKHNASFVTWLLNNEAKVVFFKIHNIITGEVQFECEVGQDELGECCVQNTDISKTSTIAKCEQAVYNQPFNNNEYQLVYRSRQDSVISWDSLIVNIFVQTTQGSRRFFFGWPGKLDLLVCSEISGLGHDSSDKRLVHLLSTIETNTINYDMFFHNHLYVDPDTVITFRVRSFARPGERTAAYLFRYDEHTKLLDRVLVEQPMKPVQVDADIRMFTERIQLMTKYESYIRQYMFRFRVNVTDRALVLLTCEQSEQDLRVIDDLMYQWIVHGNRSTELQWMHTHSPGIRLVRLSTAHYSVVTENETILIRIIADPQISVICFRYDIVERDYIPTDRLKGVLVKNDPFTSQFLYVKIQRISHSDSGMYKCNDANSNEIVLHDHWIIVLPTKDQISMRFSRSMEDVEIKYEENKPDSPILVTGKPFFVICANNLSGYYDNYDGMSLTHEYGNPSHQEIVRLERNSSRLIGSGRLIFYVYHVAAYFTDDHLEEQRVVCRFQYTPKIGMMRTDFISNLKARSIRTERRFFFVTDKRPYIIGSSILTNLDNVTQFLRRLEAKSKHQLDFLVVNSMKSFEGKLTGEFVAVHFASSGWASVWSFSSCISTFCWLNGTQLSATYPISLVNKIDSTIPLHNRVWRYEFKCSISTSTDLVVLNVFNRLSGNATRAKIMQSHQSQFCPPYDKNRHELKRSISKRLVKDSPTHASAHRVVSFNKRSVNVEDFVIPPSIFNQHIRSTGNELLQNFIHTGESSLRAIDFHLSGSQTRWLEKNVEVSVIHNLGKPRGLTTLWTIFMNEVDAECGLERCYMLQNAPLTEEVIPQDVQQTKRYTLLNGTGYVNSTFTCTLRPEHVALFLITYVNVSDIQQEILNSVCNTVTFWMKHPNDEINRSLVTLTSTQATYRIQRMRIGWLGSVYEGDQWQMLVSHPKTNFFLTNTNAKVYFECFLRRPNNELVTVYAEFAEQLVTLQSDHAAEHQDTGFYSCHIRLCKSPCDLLFRTVARHLVVLPGNQSLSIYFTRDLVSSDPSTQPTDTLTLYRGQSGYIYCQHTPVSDMPDLIKVELTLVASSTVTSVVPKSLPAIQLPFSSSPTLSVYDITQSQLGREYNYLIAECVLYISTSSLNEADLRRGTYLQPIRKRLTVQLEQSPLVHIFQSVNLENVSDLQAAIMQSTSDPLRRTDFELCTSVHLVPGREHQFSLVAGLGSAHGRISAQLYSTDEQTRQFYQVACELVSMQKINRKNLPVEVVEYYQESDIEEANVVTILFRCEVSYHHWALVVIVHTDPETEEEVKGIIFEQLSSWFDDSSSEGSLENLKRQQTTFTVVRLISKDEVAFSRESEEDLAPIVYDEDAGFHPFLLYGVDDNCG</sequence>
<dbReference type="OrthoDB" id="6236189at2759"/>
<keyword evidence="2" id="KW-1185">Reference proteome</keyword>
<comment type="caution">
    <text evidence="1">The sequence shown here is derived from an EMBL/GenBank/DDBJ whole genome shotgun (WGS) entry which is preliminary data.</text>
</comment>
<proteinExistence type="predicted"/>
<reference evidence="1" key="1">
    <citation type="submission" date="2019-05" db="EMBL/GenBank/DDBJ databases">
        <title>Annotation for the trematode Paragonimus heterotremus.</title>
        <authorList>
            <person name="Choi Y.-J."/>
        </authorList>
    </citation>
    <scope>NUCLEOTIDE SEQUENCE</scope>
    <source>
        <strain evidence="1">LC</strain>
    </source>
</reference>
<accession>A0A8J4T438</accession>
<gene>
    <name evidence="1" type="ORF">PHET_01337</name>
</gene>